<dbReference type="Proteomes" id="UP001280121">
    <property type="component" value="Unassembled WGS sequence"/>
</dbReference>
<keyword evidence="3" id="KW-1185">Reference proteome</keyword>
<protein>
    <recommendedName>
        <fullName evidence="1">Reverse transcriptase domain-containing protein</fullName>
    </recommendedName>
</protein>
<dbReference type="PANTHER" id="PTHR46890">
    <property type="entry name" value="NON-LTR RETROLELEMENT REVERSE TRANSCRIPTASE-LIKE PROTEIN-RELATED"/>
    <property type="match status" value="1"/>
</dbReference>
<dbReference type="PANTHER" id="PTHR46890:SF48">
    <property type="entry name" value="RNA-DIRECTED DNA POLYMERASE"/>
    <property type="match status" value="1"/>
</dbReference>
<dbReference type="EMBL" id="JANJYI010000003">
    <property type="protein sequence ID" value="KAK2658126.1"/>
    <property type="molecule type" value="Genomic_DNA"/>
</dbReference>
<sequence length="161" mass="18382">MERVSDLRSISLYNVVYKCISKALANRLRKVLGCVISESQSAFVPGRLITDNEMVGFECMHALRRKVNGNKGFMALNLDMAKAYDIVEWCFLDGMMCRLGFLENWILKVMRCVSFVQYSFILNGTIRGNIRPSRGLRQGDLLSPYIVSSLCGRIIETYYEV</sequence>
<dbReference type="InterPro" id="IPR052343">
    <property type="entry name" value="Retrotransposon-Effector_Assoc"/>
</dbReference>
<organism evidence="2 3">
    <name type="scientific">Dipteronia dyeriana</name>
    <dbReference type="NCBI Taxonomy" id="168575"/>
    <lineage>
        <taxon>Eukaryota</taxon>
        <taxon>Viridiplantae</taxon>
        <taxon>Streptophyta</taxon>
        <taxon>Embryophyta</taxon>
        <taxon>Tracheophyta</taxon>
        <taxon>Spermatophyta</taxon>
        <taxon>Magnoliopsida</taxon>
        <taxon>eudicotyledons</taxon>
        <taxon>Gunneridae</taxon>
        <taxon>Pentapetalae</taxon>
        <taxon>rosids</taxon>
        <taxon>malvids</taxon>
        <taxon>Sapindales</taxon>
        <taxon>Sapindaceae</taxon>
        <taxon>Hippocastanoideae</taxon>
        <taxon>Acereae</taxon>
        <taxon>Dipteronia</taxon>
    </lineage>
</organism>
<accession>A0AAD9XEP6</accession>
<evidence type="ECO:0000313" key="2">
    <source>
        <dbReference type="EMBL" id="KAK2658126.1"/>
    </source>
</evidence>
<evidence type="ECO:0000313" key="3">
    <source>
        <dbReference type="Proteomes" id="UP001280121"/>
    </source>
</evidence>
<dbReference type="AlphaFoldDB" id="A0AAD9XEP6"/>
<dbReference type="Pfam" id="PF00078">
    <property type="entry name" value="RVT_1"/>
    <property type="match status" value="1"/>
</dbReference>
<gene>
    <name evidence="2" type="ORF">Ddye_011178</name>
</gene>
<dbReference type="InterPro" id="IPR000477">
    <property type="entry name" value="RT_dom"/>
</dbReference>
<reference evidence="2" key="1">
    <citation type="journal article" date="2023" name="Plant J.">
        <title>Genome sequences and population genomics provide insights into the demographic history, inbreeding, and mutation load of two 'living fossil' tree species of Dipteronia.</title>
        <authorList>
            <person name="Feng Y."/>
            <person name="Comes H.P."/>
            <person name="Chen J."/>
            <person name="Zhu S."/>
            <person name="Lu R."/>
            <person name="Zhang X."/>
            <person name="Li P."/>
            <person name="Qiu J."/>
            <person name="Olsen K.M."/>
            <person name="Qiu Y."/>
        </authorList>
    </citation>
    <scope>NUCLEOTIDE SEQUENCE</scope>
    <source>
        <strain evidence="2">KIB01</strain>
    </source>
</reference>
<feature type="domain" description="Reverse transcriptase" evidence="1">
    <location>
        <begin position="5"/>
        <end position="158"/>
    </location>
</feature>
<name>A0AAD9XEP6_9ROSI</name>
<proteinExistence type="predicted"/>
<evidence type="ECO:0000259" key="1">
    <source>
        <dbReference type="Pfam" id="PF00078"/>
    </source>
</evidence>
<comment type="caution">
    <text evidence="2">The sequence shown here is derived from an EMBL/GenBank/DDBJ whole genome shotgun (WGS) entry which is preliminary data.</text>
</comment>